<dbReference type="GO" id="GO:0004497">
    <property type="term" value="F:monooxygenase activity"/>
    <property type="evidence" value="ECO:0007669"/>
    <property type="project" value="UniProtKB-KW"/>
</dbReference>
<evidence type="ECO:0000313" key="19">
    <source>
        <dbReference type="Proteomes" id="UP000195755"/>
    </source>
</evidence>
<comment type="catalytic activity">
    <reaction evidence="1">
        <text>2 a mycocerosyl-[mycocerosic acid synthase] + a phthiocerol = a dimycocerosyl phthiocerol + 2 holo-[mycocerosic acid synthase].</text>
        <dbReference type="EC" id="2.3.1.282"/>
    </reaction>
</comment>
<dbReference type="PROSITE" id="PS51257">
    <property type="entry name" value="PROKAR_LIPOPROTEIN"/>
    <property type="match status" value="1"/>
</dbReference>
<evidence type="ECO:0000256" key="9">
    <source>
        <dbReference type="ARBA" id="ARBA00022679"/>
    </source>
</evidence>
<evidence type="ECO:0000313" key="18">
    <source>
        <dbReference type="EMBL" id="ARZ71696.1"/>
    </source>
</evidence>
<comment type="similarity">
    <text evidence="5">Belongs to the acyltransferase PapA5 family.</text>
</comment>
<dbReference type="EMBL" id="CP021744">
    <property type="protein sequence ID" value="ARZ71696.1"/>
    <property type="molecule type" value="Genomic_DNA"/>
</dbReference>
<evidence type="ECO:0000256" key="3">
    <source>
        <dbReference type="ARBA" id="ARBA00001907"/>
    </source>
</evidence>
<keyword evidence="18" id="KW-0503">Monooxygenase</keyword>
<feature type="domain" description="FAD-binding" evidence="16">
    <location>
        <begin position="11"/>
        <end position="351"/>
    </location>
</feature>
<dbReference type="Proteomes" id="UP000195755">
    <property type="component" value="Chromosome"/>
</dbReference>
<dbReference type="PANTHER" id="PTHR46496">
    <property type="match status" value="1"/>
</dbReference>
<gene>
    <name evidence="18" type="ORF">SMD11_6120</name>
</gene>
<dbReference type="GO" id="GO:0071949">
    <property type="term" value="F:FAD binding"/>
    <property type="evidence" value="ECO:0007669"/>
    <property type="project" value="InterPro"/>
</dbReference>
<evidence type="ECO:0000256" key="7">
    <source>
        <dbReference type="ARBA" id="ARBA00013449"/>
    </source>
</evidence>
<evidence type="ECO:0000256" key="4">
    <source>
        <dbReference type="ARBA" id="ARBA00001974"/>
    </source>
</evidence>
<evidence type="ECO:0000256" key="12">
    <source>
        <dbReference type="ARBA" id="ARBA00023315"/>
    </source>
</evidence>
<keyword evidence="12" id="KW-0012">Acyltransferase</keyword>
<dbReference type="AlphaFoldDB" id="A0A1Z2LBM4"/>
<evidence type="ECO:0000256" key="1">
    <source>
        <dbReference type="ARBA" id="ARBA00000026"/>
    </source>
</evidence>
<dbReference type="GO" id="GO:0016746">
    <property type="term" value="F:acyltransferase activity"/>
    <property type="evidence" value="ECO:0007669"/>
    <property type="project" value="UniProtKB-KW"/>
</dbReference>
<dbReference type="InterPro" id="IPR023213">
    <property type="entry name" value="CAT-like_dom_sf"/>
</dbReference>
<evidence type="ECO:0000259" key="17">
    <source>
        <dbReference type="Pfam" id="PF16911"/>
    </source>
</evidence>
<proteinExistence type="inferred from homology"/>
<protein>
    <recommendedName>
        <fullName evidence="7">Phthiocerol/phthiodiolone dimycocerosyl transferase</fullName>
        <ecNumber evidence="6">2.3.1.282</ecNumber>
    </recommendedName>
    <alternativeName>
        <fullName evidence="15">Acyltransferase PapA5</fullName>
    </alternativeName>
    <alternativeName>
        <fullName evidence="13">Phthiocerol/phthiodiolone O-acyltransferase</fullName>
    </alternativeName>
    <alternativeName>
        <fullName evidence="14">Polyketide synthase-associated protein A5</fullName>
    </alternativeName>
</protein>
<evidence type="ECO:0000256" key="6">
    <source>
        <dbReference type="ARBA" id="ARBA00012866"/>
    </source>
</evidence>
<evidence type="ECO:0000256" key="11">
    <source>
        <dbReference type="ARBA" id="ARBA00023002"/>
    </source>
</evidence>
<evidence type="ECO:0000256" key="2">
    <source>
        <dbReference type="ARBA" id="ARBA00000625"/>
    </source>
</evidence>
<evidence type="ECO:0000256" key="14">
    <source>
        <dbReference type="ARBA" id="ARBA00032317"/>
    </source>
</evidence>
<dbReference type="InterPro" id="IPR031641">
    <property type="entry name" value="PapA_C"/>
</dbReference>
<comment type="catalytic activity">
    <reaction evidence="3">
        <text>2 a mycocerosyl-[mycocerosic acid synthase] + a phthiodiolone = a dimycocerosyl phthiodiolone + 2 holo-[mycocerosic acid synthase].</text>
        <dbReference type="EC" id="2.3.1.282"/>
    </reaction>
</comment>
<dbReference type="SUPFAM" id="SSF52777">
    <property type="entry name" value="CoA-dependent acyltransferases"/>
    <property type="match status" value="2"/>
</dbReference>
<dbReference type="KEGG" id="salj:SMD11_6120"/>
<accession>A0A1Z2LBM4</accession>
<evidence type="ECO:0000256" key="8">
    <source>
        <dbReference type="ARBA" id="ARBA00022630"/>
    </source>
</evidence>
<keyword evidence="11" id="KW-0560">Oxidoreductase</keyword>
<dbReference type="RefSeq" id="WP_087929456.1">
    <property type="nucleotide sequence ID" value="NZ_CP021744.1"/>
</dbReference>
<dbReference type="Gene3D" id="3.30.559.30">
    <property type="entry name" value="Nonribosomal peptide synthetase, condensation domain"/>
    <property type="match status" value="1"/>
</dbReference>
<evidence type="ECO:0000256" key="10">
    <source>
        <dbReference type="ARBA" id="ARBA00022827"/>
    </source>
</evidence>
<evidence type="ECO:0000256" key="15">
    <source>
        <dbReference type="ARBA" id="ARBA00033407"/>
    </source>
</evidence>
<keyword evidence="8" id="KW-0285">Flavoprotein</keyword>
<dbReference type="Pfam" id="PF01494">
    <property type="entry name" value="FAD_binding_3"/>
    <property type="match status" value="1"/>
</dbReference>
<dbReference type="Gene3D" id="3.50.50.60">
    <property type="entry name" value="FAD/NAD(P)-binding domain"/>
    <property type="match status" value="1"/>
</dbReference>
<evidence type="ECO:0000259" key="16">
    <source>
        <dbReference type="Pfam" id="PF01494"/>
    </source>
</evidence>
<evidence type="ECO:0000256" key="13">
    <source>
        <dbReference type="ARBA" id="ARBA00030465"/>
    </source>
</evidence>
<reference evidence="18 19" key="1">
    <citation type="submission" date="2017-06" db="EMBL/GenBank/DDBJ databases">
        <title>Streptomyces albireticuli Genome sequencing and assembly.</title>
        <authorList>
            <person name="Wang Y."/>
            <person name="Du B."/>
            <person name="Ding Y."/>
            <person name="Liu H."/>
            <person name="Hou Q."/>
            <person name="Liu K."/>
            <person name="Yao L."/>
            <person name="Wang C."/>
        </authorList>
    </citation>
    <scope>NUCLEOTIDE SEQUENCE [LARGE SCALE GENOMIC DNA]</scope>
    <source>
        <strain evidence="18 19">MDJK11</strain>
    </source>
</reference>
<organism evidence="18 19">
    <name type="scientific">Streptomyces albireticuli</name>
    <dbReference type="NCBI Taxonomy" id="1940"/>
    <lineage>
        <taxon>Bacteria</taxon>
        <taxon>Bacillati</taxon>
        <taxon>Actinomycetota</taxon>
        <taxon>Actinomycetes</taxon>
        <taxon>Kitasatosporales</taxon>
        <taxon>Streptomycetaceae</taxon>
        <taxon>Streptomyces</taxon>
    </lineage>
</organism>
<dbReference type="InterPro" id="IPR036188">
    <property type="entry name" value="FAD/NAD-bd_sf"/>
</dbReference>
<dbReference type="PRINTS" id="PR00420">
    <property type="entry name" value="RNGMNOXGNASE"/>
</dbReference>
<keyword evidence="10" id="KW-0274">FAD</keyword>
<dbReference type="OrthoDB" id="4568714at2"/>
<comment type="catalytic activity">
    <reaction evidence="2">
        <text>2 a mycocerosyl-[mycocerosic acid synthase] + a phenolphthiocerol = a dimycocerosyl phenolphthiocerol + 2 holo-[mycocerosic acid synthase].</text>
        <dbReference type="EC" id="2.3.1.282"/>
    </reaction>
</comment>
<dbReference type="InterPro" id="IPR002938">
    <property type="entry name" value="FAD-bd"/>
</dbReference>
<evidence type="ECO:0000256" key="5">
    <source>
        <dbReference type="ARBA" id="ARBA00006558"/>
    </source>
</evidence>
<keyword evidence="9" id="KW-0808">Transferase</keyword>
<comment type="cofactor">
    <cofactor evidence="4">
        <name>FAD</name>
        <dbReference type="ChEBI" id="CHEBI:57692"/>
    </cofactor>
</comment>
<dbReference type="PANTHER" id="PTHR46496:SF1">
    <property type="entry name" value="ZEAXANTHIN EPOXIDASE, CHLOROPLASTIC"/>
    <property type="match status" value="1"/>
</dbReference>
<dbReference type="EC" id="2.3.1.282" evidence="6"/>
<sequence>MTAHPRTGAPVKALVIGAGIGGLACAVALRRAGVEVEVHERAGELRAAGSGLSVMSNAVAALATLGIDLGLEKRGQVVESFVVLDHTGAEIRDIPFKEVCDKVGAPSVCLSRSDLQEALLDAAGGVPVHLGSAAVGYETGDTGVTVRFEDGSSARGDLLIGADGFHSAVRAQLVGGSEPSEDSGYVCWLGIVPFDHPALTPGSVRHYWGSGQRFGLIDIGHGRYYWWGTKNMPAARSHAWDGAKEEITRAYEGWADEVRAVIEATPAEDVIAVPSRDRAFLERWGDGPVTLLGDAAHPMLTTLGQGSAMAVEDAAVLAHTLAEPGALDDLPLALRTYEERRRDRTRAMVAASRSMSDLEQADTPGLRKVRDDYFRLTPREELARQNEEALTFPGVPAPEPRVRRPLSPLERWYWTADRTSPLSGVIRARLHGPAPLPLLRRALDVVQARHPLLRVAITGDEAGAEPAFRPLTGRQIPLRHVLVSPEDPSADTRWEREIEEHELAEGIDWRRGPLVRATVITRETAADDPEAVHDLLLTASHCVADGMTGLAVLKEWIGTAALLAAGEEPSRASLRALPAAEDLLPARHRGTEGAARLTDMLERDEREAARLRPRRVVADEPVPFEQRRTRWVRRSLDARQLEALTRACKRHGTTVHGALAAAMVTAVAREAGTTGPAYFSIGSPVDFRAELEPAVSPGEAGSYAATLPSRVLHRPDGPLWPMAKDVVRELAERRRREEHLAMVNLLDRVGPRSSADGESFMRYMDERGPLNLCLSNLGRYDFPDLAGPWRVSGTQVVAAVSVTGAVVATAVTGHGRLAWNFSYVDGLVPAARARRLADESVRVVLSALHD</sequence>
<dbReference type="SUPFAM" id="SSF51905">
    <property type="entry name" value="FAD/NAD(P)-binding domain"/>
    <property type="match status" value="1"/>
</dbReference>
<dbReference type="Pfam" id="PF16911">
    <property type="entry name" value="PapA_C"/>
    <property type="match status" value="1"/>
</dbReference>
<dbReference type="Gene3D" id="3.30.559.10">
    <property type="entry name" value="Chloramphenicol acetyltransferase-like domain"/>
    <property type="match status" value="1"/>
</dbReference>
<name>A0A1Z2LBM4_9ACTN</name>
<feature type="domain" description="Phthiocerol/phthiodiolone dimycocerosyl transferase C-terminal" evidence="17">
    <location>
        <begin position="628"/>
        <end position="793"/>
    </location>
</feature>